<reference evidence="3" key="1">
    <citation type="submission" date="2024-06" db="EMBL/GenBank/DDBJ databases">
        <title>Multi-omics analyses provide insights into the biosynthesis of the anticancer antibiotic pleurotin in Hohenbuehelia grisea.</title>
        <authorList>
            <person name="Weaver J.A."/>
            <person name="Alberti F."/>
        </authorList>
    </citation>
    <scope>NUCLEOTIDE SEQUENCE [LARGE SCALE GENOMIC DNA]</scope>
    <source>
        <strain evidence="3">T-177</strain>
    </source>
</reference>
<feature type="region of interest" description="Disordered" evidence="1">
    <location>
        <begin position="417"/>
        <end position="438"/>
    </location>
</feature>
<accession>A0ABR3JEU9</accession>
<organism evidence="2 3">
    <name type="scientific">Hohenbuehelia grisea</name>
    <dbReference type="NCBI Taxonomy" id="104357"/>
    <lineage>
        <taxon>Eukaryota</taxon>
        <taxon>Fungi</taxon>
        <taxon>Dikarya</taxon>
        <taxon>Basidiomycota</taxon>
        <taxon>Agaricomycotina</taxon>
        <taxon>Agaricomycetes</taxon>
        <taxon>Agaricomycetidae</taxon>
        <taxon>Agaricales</taxon>
        <taxon>Pleurotineae</taxon>
        <taxon>Pleurotaceae</taxon>
        <taxon>Hohenbuehelia</taxon>
    </lineage>
</organism>
<feature type="region of interest" description="Disordered" evidence="1">
    <location>
        <begin position="627"/>
        <end position="701"/>
    </location>
</feature>
<name>A0ABR3JEU9_9AGAR</name>
<evidence type="ECO:0000313" key="3">
    <source>
        <dbReference type="Proteomes" id="UP001556367"/>
    </source>
</evidence>
<feature type="compositionally biased region" description="Acidic residues" evidence="1">
    <location>
        <begin position="665"/>
        <end position="677"/>
    </location>
</feature>
<dbReference type="EMBL" id="JASNQZ010000008">
    <property type="protein sequence ID" value="KAL0954260.1"/>
    <property type="molecule type" value="Genomic_DNA"/>
</dbReference>
<feature type="region of interest" description="Disordered" evidence="1">
    <location>
        <begin position="1"/>
        <end position="73"/>
    </location>
</feature>
<feature type="compositionally biased region" description="Low complexity" evidence="1">
    <location>
        <begin position="32"/>
        <end position="52"/>
    </location>
</feature>
<comment type="caution">
    <text evidence="2">The sequence shown here is derived from an EMBL/GenBank/DDBJ whole genome shotgun (WGS) entry which is preliminary data.</text>
</comment>
<proteinExistence type="predicted"/>
<protein>
    <submittedName>
        <fullName evidence="2">Uncharacterized protein</fullName>
    </submittedName>
</protein>
<keyword evidence="3" id="KW-1185">Reference proteome</keyword>
<feature type="compositionally biased region" description="Acidic residues" evidence="1">
    <location>
        <begin position="685"/>
        <end position="698"/>
    </location>
</feature>
<feature type="compositionally biased region" description="Low complexity" evidence="1">
    <location>
        <begin position="371"/>
        <end position="392"/>
    </location>
</feature>
<evidence type="ECO:0000256" key="1">
    <source>
        <dbReference type="SAM" id="MobiDB-lite"/>
    </source>
</evidence>
<feature type="compositionally biased region" description="Low complexity" evidence="1">
    <location>
        <begin position="291"/>
        <end position="314"/>
    </location>
</feature>
<evidence type="ECO:0000313" key="2">
    <source>
        <dbReference type="EMBL" id="KAL0954260.1"/>
    </source>
</evidence>
<feature type="compositionally biased region" description="Basic and acidic residues" evidence="1">
    <location>
        <begin position="567"/>
        <end position="590"/>
    </location>
</feature>
<sequence length="875" mass="96326">MSSPAIQGVEPTNPLKRKLVADDDNDDDDSSTNDQDNTDNILVKTSPSASPSPTTPAPSQHKSLPDPPRPNEYENGRVLCEVCSQDVSFRDDDTGGFTLKHWDAHRATCVAPGPTSARQAQEPVIYTPESTAQALAHPPAKRRRAKRTEEERIEYLRADPYVAQFEAFRVLCASCDKWIRLRPNSTYCSIPWDAHRKSCLSKKMNMKNAYGLEERNTLFSQDPDVRKYDAERVLCNLCDRWITLNPDDHLQAVQRWLTHRAACQRATSTTLAAPLHTPQRSPIEQRSAPCSRPSTTQSALSSSSSSRPAPAPLSIGPNVHLHPHHQQAHHPSLSGLPSPRGPTSSRPTTANTSSTVTAVNPPHGFPPGSNSAPGPSTASGTSSTLHSPSSPPAFASLSPTYISAQVLASQALASQGQGGAFSSAGAQHESRRRNAEQRAATLRADSLIGKVEPNRVFCRLCEKWVQLRQDSSYCAYPWVQHRGKCLARQQRRAQKAAELAAMRGCRPTVHAGAGMRTFSHGEEDELISDDADAELYDDADDPESEEGVEGPSPTYENHFRRPSSSHDNARHAESDRRLAEEARRMKDSRQIKRMRTTPAGALAHAHGPAYSSYAHSAQQHYARYPAGAGNGRVVSRHPHHPQARAHSPHSVPPRQPVKVERDEAPDADADADPEADAEGERDADADADAEGEDGDAEGDVVMIDAPADADGDAGRFRYTKDASMYPPKEERYAKEDRYAKEERYTKEERSLFTRDVLYTKDMMAYPRDLYARNIYPKDLGARQRRPAVVPYKRADLETPSGRKTFIMSSIEHLFSTSYDSATDELPVSALLAYVNAAMPPDKHEEYDTAEVTRAVAALAEKGRVVFEGDLLRLAD</sequence>
<feature type="compositionally biased region" description="Low complexity" evidence="1">
    <location>
        <begin position="417"/>
        <end position="427"/>
    </location>
</feature>
<feature type="compositionally biased region" description="Acidic residues" evidence="1">
    <location>
        <begin position="536"/>
        <end position="548"/>
    </location>
</feature>
<feature type="region of interest" description="Disordered" evidence="1">
    <location>
        <begin position="536"/>
        <end position="593"/>
    </location>
</feature>
<gene>
    <name evidence="2" type="ORF">HGRIS_005388</name>
</gene>
<feature type="compositionally biased region" description="Low complexity" evidence="1">
    <location>
        <begin position="329"/>
        <end position="360"/>
    </location>
</feature>
<dbReference type="Proteomes" id="UP001556367">
    <property type="component" value="Unassembled WGS sequence"/>
</dbReference>
<feature type="region of interest" description="Disordered" evidence="1">
    <location>
        <begin position="269"/>
        <end position="392"/>
    </location>
</feature>
<feature type="compositionally biased region" description="Basic residues" evidence="1">
    <location>
        <begin position="634"/>
        <end position="647"/>
    </location>
</feature>
<feature type="compositionally biased region" description="Acidic residues" evidence="1">
    <location>
        <begin position="22"/>
        <end position="31"/>
    </location>
</feature>